<dbReference type="Pfam" id="PF26037">
    <property type="entry name" value="zf-RING_DCST1_C"/>
    <property type="match status" value="1"/>
</dbReference>
<evidence type="ECO:0000259" key="7">
    <source>
        <dbReference type="Pfam" id="PF07782"/>
    </source>
</evidence>
<protein>
    <submittedName>
        <fullName evidence="9">Uncharacterized protein</fullName>
    </submittedName>
</protein>
<feature type="region of interest" description="Disordered" evidence="5">
    <location>
        <begin position="1166"/>
        <end position="1189"/>
    </location>
</feature>
<feature type="domain" description="E3 ubiquitin-protein ligase DCST1-like C-terminal" evidence="8">
    <location>
        <begin position="663"/>
        <end position="710"/>
    </location>
</feature>
<feature type="compositionally biased region" description="Basic residues" evidence="5">
    <location>
        <begin position="1379"/>
        <end position="1388"/>
    </location>
</feature>
<feature type="transmembrane region" description="Helical" evidence="6">
    <location>
        <begin position="381"/>
        <end position="401"/>
    </location>
</feature>
<dbReference type="PANTHER" id="PTHR21041">
    <property type="entry name" value="DENDRITIC CELL-SPECIFIC TRANSMEMBRANE PROTEIN"/>
    <property type="match status" value="1"/>
</dbReference>
<evidence type="ECO:0000313" key="9">
    <source>
        <dbReference type="EMBL" id="OWR51062.1"/>
    </source>
</evidence>
<evidence type="ECO:0000259" key="8">
    <source>
        <dbReference type="Pfam" id="PF26037"/>
    </source>
</evidence>
<evidence type="ECO:0000256" key="6">
    <source>
        <dbReference type="SAM" id="Phobius"/>
    </source>
</evidence>
<feature type="region of interest" description="Disordered" evidence="5">
    <location>
        <begin position="973"/>
        <end position="1003"/>
    </location>
</feature>
<dbReference type="eggNOG" id="KOG3726">
    <property type="taxonomic scope" value="Eukaryota"/>
</dbReference>
<evidence type="ECO:0000256" key="1">
    <source>
        <dbReference type="ARBA" id="ARBA00004141"/>
    </source>
</evidence>
<keyword evidence="4 6" id="KW-0472">Membrane</keyword>
<keyword evidence="2 6" id="KW-0812">Transmembrane</keyword>
<evidence type="ECO:0000256" key="3">
    <source>
        <dbReference type="ARBA" id="ARBA00022989"/>
    </source>
</evidence>
<sequence>MAYFTSLWQSRIIESHRLEYENEKFSSLLISNTEIPRKTVMQRWRLYGHHTKRRMTGRLKKWFPKGSSVSNLYYYLKTDQTFPNFVLKSIIGFLGGIVLTYLCFMFFVFQLSISLIHATIMSSIVGVLLTLGLAFSYRIRCLVFLLIPQFFSRVGRYTLTCYALILILTGPATNTLRNFEVLSESMACSQEQIKSSVRLITEAIKTPFSSMKGSIKLMVDKIKKVTSRIDDVVSKIGVLVTSIGDEIQSSLDWLSYVVDVCNRKFGTPNDYCVKVMGTGLDHCKEYLDKDSLDNWNKSLVESACSAVKKYESICIVSDYAKTSFAATLRRRLRIFTARITETFFVDIETHHTHSFSNNSSASANQVAAGIVTEIRNRADPLLTWLSWSSCVTSLFLLLIIFRAKYYQQMYETRSRFDNRYVTKELGELDFKRYMDGRETVLPLNRRERAKYISIMSYRLIATEKIYLTRSIVFMTITTFKLLIHMVADYSLYWILMTIRYHGRFQSQIPPGPSDGGVHISGTGFVSDLIRSLFDAMTTPLTSHLPSPVTCLPNPHPPDFKRYTQIVVLILLLWFFSLLEPYGLRLRHVIMGHYRPERAKARAVWLYNHILRTRASFMKLARRKLHREYKYASQENMTLRHLINSYIPWRCFKYFLKKLPNSPQCLLCNTLEDLKDADTKLISCETNRCPGVYCLSCFSDIGKLCTICLSPADYGDMSDVSLENGSSDDSSDSEGNKDDLRLNRINNDERTALIKKTKENYKELNIYKNKGGQYDACNFSSGDETYTKYLNPTLNYYYSQDYVKDVKTDDDIKNENSKEDVIGEINHYEHRKRKSFKTLTRKRSVSRIQRHKNRRKVPRHYKKLRFKNVNQTILCRLLLRVTQFLKINSCRFCMNIYDVRRKARYIEINKKTHTRKINKNVPKNWKSVKRCKTGIKVIRRSPSLKVLYVKHSKISNVLNGSLFVNSSNKIDITQKQNKGGEAKKNKNKKSKNAPREGKNVADKDNGCRSVKKMCKICSSCFTYIKLGVTPSKQMLRHLKNNKEPYTSNKSNFKRRKKDGNRLKAGNDKMDECESTRNYRISTYLFENCWIKDRNDKGNRNERMLQVAAVKTDKDREFSNKNPMKSCKCLCNFNDCTCTRKADSFGKKRLSSFRKRIYCSNDAKKSNPLLKPDDGRDKNSKLHPNPVDPNITRRMDYYRSLGITDFVDPSDKIRNPFPVMRDLYAHILETTKKEKRSQQKITDVAIDVKQTTCTCATQYQATKEDKCCSCIQINVKGGDTANVDETPESLISESTESLCSQSEGTKTDTTICSRVAINYEETPRVRNKAGRRVHVVTKANQATTTDKAEVCDVSTLTNDWWSPIEERKVAKQNKYREASRKKTPCTKHKGISTGDGRIVKFKSEAQIIPSGKPKRLDKRGSLSFKPKIGRARSDESSFER</sequence>
<accession>A0A212FBE4</accession>
<feature type="region of interest" description="Disordered" evidence="5">
    <location>
        <begin position="1373"/>
        <end position="1438"/>
    </location>
</feature>
<reference evidence="9 10" key="1">
    <citation type="journal article" date="2011" name="Cell">
        <title>The monarch butterfly genome yields insights into long-distance migration.</title>
        <authorList>
            <person name="Zhan S."/>
            <person name="Merlin C."/>
            <person name="Boore J.L."/>
            <person name="Reppert S.M."/>
        </authorList>
    </citation>
    <scope>NUCLEOTIDE SEQUENCE [LARGE SCALE GENOMIC DNA]</scope>
    <source>
        <strain evidence="9">F-2</strain>
    </source>
</reference>
<evidence type="ECO:0000256" key="2">
    <source>
        <dbReference type="ARBA" id="ARBA00022692"/>
    </source>
</evidence>
<dbReference type="KEGG" id="dpl:KGM_210277"/>
<dbReference type="InParanoid" id="A0A212FBE4"/>
<feature type="transmembrane region" description="Helical" evidence="6">
    <location>
        <begin position="115"/>
        <end position="137"/>
    </location>
</feature>
<feature type="region of interest" description="Disordered" evidence="5">
    <location>
        <begin position="719"/>
        <end position="741"/>
    </location>
</feature>
<comment type="caution">
    <text evidence="9">The sequence shown here is derived from an EMBL/GenBank/DDBJ whole genome shotgun (WGS) entry which is preliminary data.</text>
</comment>
<dbReference type="STRING" id="278856.A0A212FBE4"/>
<evidence type="ECO:0000313" key="10">
    <source>
        <dbReference type="Proteomes" id="UP000007151"/>
    </source>
</evidence>
<dbReference type="PANTHER" id="PTHR21041:SF9">
    <property type="entry name" value="DENDRITIC CELL-SPECIFIC TRANSMEMBRANE PROTEIN-LIKE DOMAIN-CONTAINING PROTEIN"/>
    <property type="match status" value="1"/>
</dbReference>
<gene>
    <name evidence="9" type="ORF">KGM_210277</name>
</gene>
<evidence type="ECO:0000256" key="5">
    <source>
        <dbReference type="SAM" id="MobiDB-lite"/>
    </source>
</evidence>
<name>A0A212FBE4_DANPL</name>
<evidence type="ECO:0000256" key="4">
    <source>
        <dbReference type="ARBA" id="ARBA00023136"/>
    </source>
</evidence>
<dbReference type="InterPro" id="IPR012858">
    <property type="entry name" value="DC_STAMP-like"/>
</dbReference>
<feature type="compositionally biased region" description="Basic and acidic residues" evidence="5">
    <location>
        <begin position="1429"/>
        <end position="1438"/>
    </location>
</feature>
<proteinExistence type="predicted"/>
<dbReference type="EMBL" id="AGBW02009344">
    <property type="protein sequence ID" value="OWR51062.1"/>
    <property type="molecule type" value="Genomic_DNA"/>
</dbReference>
<feature type="domain" description="Dendritic cell-specific transmembrane protein-like" evidence="7">
    <location>
        <begin position="416"/>
        <end position="606"/>
    </location>
</feature>
<keyword evidence="3 6" id="KW-1133">Transmembrane helix</keyword>
<comment type="subcellular location">
    <subcellularLocation>
        <location evidence="1">Membrane</location>
        <topology evidence="1">Multi-pass membrane protein</topology>
    </subcellularLocation>
</comment>
<keyword evidence="10" id="KW-1185">Reference proteome</keyword>
<dbReference type="InterPro" id="IPR051856">
    <property type="entry name" value="CSR-E3_Ligase_Protein"/>
</dbReference>
<dbReference type="GO" id="GO:0016020">
    <property type="term" value="C:membrane"/>
    <property type="evidence" value="ECO:0007669"/>
    <property type="project" value="UniProtKB-SubCell"/>
</dbReference>
<dbReference type="Pfam" id="PF07782">
    <property type="entry name" value="DC_STAMP"/>
    <property type="match status" value="1"/>
</dbReference>
<organism evidence="9 10">
    <name type="scientific">Danaus plexippus plexippus</name>
    <dbReference type="NCBI Taxonomy" id="278856"/>
    <lineage>
        <taxon>Eukaryota</taxon>
        <taxon>Metazoa</taxon>
        <taxon>Ecdysozoa</taxon>
        <taxon>Arthropoda</taxon>
        <taxon>Hexapoda</taxon>
        <taxon>Insecta</taxon>
        <taxon>Pterygota</taxon>
        <taxon>Neoptera</taxon>
        <taxon>Endopterygota</taxon>
        <taxon>Lepidoptera</taxon>
        <taxon>Glossata</taxon>
        <taxon>Ditrysia</taxon>
        <taxon>Papilionoidea</taxon>
        <taxon>Nymphalidae</taxon>
        <taxon>Danainae</taxon>
        <taxon>Danaini</taxon>
        <taxon>Danaina</taxon>
        <taxon>Danaus</taxon>
        <taxon>Danaus</taxon>
    </lineage>
</organism>
<feature type="compositionally biased region" description="Basic and acidic residues" evidence="5">
    <location>
        <begin position="1169"/>
        <end position="1178"/>
    </location>
</feature>
<dbReference type="Pfam" id="PF26039">
    <property type="entry name" value="Dcst2"/>
    <property type="match status" value="1"/>
</dbReference>
<dbReference type="Proteomes" id="UP000007151">
    <property type="component" value="Unassembled WGS sequence"/>
</dbReference>
<feature type="compositionally biased region" description="Basic and acidic residues" evidence="5">
    <location>
        <begin position="992"/>
        <end position="1003"/>
    </location>
</feature>
<feature type="transmembrane region" description="Helical" evidence="6">
    <location>
        <begin position="85"/>
        <end position="109"/>
    </location>
</feature>
<dbReference type="InterPro" id="IPR058842">
    <property type="entry name" value="DCST1_C"/>
</dbReference>
<feature type="transmembrane region" description="Helical" evidence="6">
    <location>
        <begin position="466"/>
        <end position="487"/>
    </location>
</feature>
<feature type="transmembrane region" description="Helical" evidence="6">
    <location>
        <begin position="157"/>
        <end position="176"/>
    </location>
</feature>